<evidence type="ECO:0000313" key="4">
    <source>
        <dbReference type="Proteomes" id="UP000007754"/>
    </source>
</evidence>
<dbReference type="Ensembl" id="ENSTGUT00000002201.2">
    <property type="protein sequence ID" value="ENSTGUP00000002181.2"/>
    <property type="gene ID" value="ENSTGUG00000002115.2"/>
</dbReference>
<dbReference type="AlphaFoldDB" id="H0YV60"/>
<dbReference type="GO" id="GO:0005829">
    <property type="term" value="C:cytosol"/>
    <property type="evidence" value="ECO:0007669"/>
    <property type="project" value="Ensembl"/>
</dbReference>
<dbReference type="GO" id="GO:0005814">
    <property type="term" value="C:centriole"/>
    <property type="evidence" value="ECO:0007669"/>
    <property type="project" value="Ensembl"/>
</dbReference>
<feature type="region of interest" description="Disordered" evidence="2">
    <location>
        <begin position="217"/>
        <end position="240"/>
    </location>
</feature>
<reference evidence="3 4" key="1">
    <citation type="journal article" date="2010" name="Nature">
        <title>The genome of a songbird.</title>
        <authorList>
            <person name="Warren W.C."/>
            <person name="Clayton D.F."/>
            <person name="Ellegren H."/>
            <person name="Arnold A.P."/>
            <person name="Hillier L.W."/>
            <person name="Kunstner A."/>
            <person name="Searle S."/>
            <person name="White S."/>
            <person name="Vilella A.J."/>
            <person name="Fairley S."/>
            <person name="Heger A."/>
            <person name="Kong L."/>
            <person name="Ponting C.P."/>
            <person name="Jarvis E.D."/>
            <person name="Mello C.V."/>
            <person name="Minx P."/>
            <person name="Lovell P."/>
            <person name="Velho T.A."/>
            <person name="Ferris M."/>
            <person name="Balakrishnan C.N."/>
            <person name="Sinha S."/>
            <person name="Blatti C."/>
            <person name="London S.E."/>
            <person name="Li Y."/>
            <person name="Lin Y.C."/>
            <person name="George J."/>
            <person name="Sweedler J."/>
            <person name="Southey B."/>
            <person name="Gunaratne P."/>
            <person name="Watson M."/>
            <person name="Nam K."/>
            <person name="Backstrom N."/>
            <person name="Smeds L."/>
            <person name="Nabholz B."/>
            <person name="Itoh Y."/>
            <person name="Whitney O."/>
            <person name="Pfenning A.R."/>
            <person name="Howard J."/>
            <person name="Volker M."/>
            <person name="Skinner B.M."/>
            <person name="Griffin D.K."/>
            <person name="Ye L."/>
            <person name="McLaren W.M."/>
            <person name="Flicek P."/>
            <person name="Quesada V."/>
            <person name="Velasco G."/>
            <person name="Lopez-Otin C."/>
            <person name="Puente X.S."/>
            <person name="Olender T."/>
            <person name="Lancet D."/>
            <person name="Smit A.F."/>
            <person name="Hubley R."/>
            <person name="Konkel M.K."/>
            <person name="Walker J.A."/>
            <person name="Batzer M.A."/>
            <person name="Gu W."/>
            <person name="Pollock D.D."/>
            <person name="Chen L."/>
            <person name="Cheng Z."/>
            <person name="Eichler E.E."/>
            <person name="Stapley J."/>
            <person name="Slate J."/>
            <person name="Ekblom R."/>
            <person name="Birkhead T."/>
            <person name="Burke T."/>
            <person name="Burt D."/>
            <person name="Scharff C."/>
            <person name="Adam I."/>
            <person name="Richard H."/>
            <person name="Sultan M."/>
            <person name="Soldatov A."/>
            <person name="Lehrach H."/>
            <person name="Edwards S.V."/>
            <person name="Yang S.P."/>
            <person name="Li X."/>
            <person name="Graves T."/>
            <person name="Fulton L."/>
            <person name="Nelson J."/>
            <person name="Chinwalla A."/>
            <person name="Hou S."/>
            <person name="Mardis E.R."/>
            <person name="Wilson R.K."/>
        </authorList>
    </citation>
    <scope>NUCLEOTIDE SEQUENCE [LARGE SCALE GENOMIC DNA]</scope>
</reference>
<dbReference type="Proteomes" id="UP000007754">
    <property type="component" value="Chromosome 4"/>
</dbReference>
<keyword evidence="1" id="KW-0175">Coiled coil</keyword>
<dbReference type="InParanoid" id="H0YV60"/>
<dbReference type="PANTHER" id="PTHR35970">
    <property type="entry name" value="SODIUM CHANNEL AND CLATHRIN LINKER 1"/>
    <property type="match status" value="1"/>
</dbReference>
<feature type="coiled-coil region" evidence="1">
    <location>
        <begin position="262"/>
        <end position="289"/>
    </location>
</feature>
<accession>H0YV60</accession>
<keyword evidence="4" id="KW-1185">Reference proteome</keyword>
<dbReference type="PANTHER" id="PTHR35970:SF1">
    <property type="entry name" value="SODIUM CHANNEL AND CLATHRIN LINKER 1"/>
    <property type="match status" value="1"/>
</dbReference>
<dbReference type="GO" id="GO:0045162">
    <property type="term" value="P:clustering of voltage-gated sodium channels"/>
    <property type="evidence" value="ECO:0007669"/>
    <property type="project" value="InterPro"/>
</dbReference>
<evidence type="ECO:0000256" key="1">
    <source>
        <dbReference type="SAM" id="Coils"/>
    </source>
</evidence>
<evidence type="ECO:0000256" key="2">
    <source>
        <dbReference type="SAM" id="MobiDB-lite"/>
    </source>
</evidence>
<dbReference type="OMA" id="RIHLEEC"/>
<reference evidence="3" key="2">
    <citation type="submission" date="2025-08" db="UniProtKB">
        <authorList>
            <consortium name="Ensembl"/>
        </authorList>
    </citation>
    <scope>IDENTIFICATION</scope>
</reference>
<proteinExistence type="predicted"/>
<dbReference type="HOGENOM" id="CLU_025503_0_0_1"/>
<dbReference type="GO" id="GO:0036064">
    <property type="term" value="C:ciliary basal body"/>
    <property type="evidence" value="ECO:0007669"/>
    <property type="project" value="Ensembl"/>
</dbReference>
<dbReference type="GO" id="GO:0060271">
    <property type="term" value="P:cilium assembly"/>
    <property type="evidence" value="ECO:0007669"/>
    <property type="project" value="Ensembl"/>
</dbReference>
<name>H0YV60_TAEGU</name>
<protein>
    <submittedName>
        <fullName evidence="3">Sodium channel and clathrin linker 1</fullName>
    </submittedName>
</protein>
<dbReference type="GO" id="GO:0005813">
    <property type="term" value="C:centrosome"/>
    <property type="evidence" value="ECO:0007669"/>
    <property type="project" value="Ensembl"/>
</dbReference>
<dbReference type="InterPro" id="IPR038911">
    <property type="entry name" value="SCLT1"/>
</dbReference>
<feature type="coiled-coil region" evidence="1">
    <location>
        <begin position="553"/>
        <end position="629"/>
    </location>
</feature>
<dbReference type="GO" id="GO:0097539">
    <property type="term" value="C:ciliary transition fiber"/>
    <property type="evidence" value="ECO:0007669"/>
    <property type="project" value="Ensembl"/>
</dbReference>
<dbReference type="OrthoDB" id="551053at2759"/>
<dbReference type="CTD" id="132320"/>
<feature type="coiled-coil region" evidence="1">
    <location>
        <begin position="41"/>
        <end position="135"/>
    </location>
</feature>
<dbReference type="STRING" id="59729.ENSTGUP00000002181"/>
<feature type="coiled-coil region" evidence="1">
    <location>
        <begin position="318"/>
        <end position="448"/>
    </location>
</feature>
<organism evidence="3 4">
    <name type="scientific">Taeniopygia guttata</name>
    <name type="common">Zebra finch</name>
    <name type="synonym">Poephila guttata</name>
    <dbReference type="NCBI Taxonomy" id="59729"/>
    <lineage>
        <taxon>Eukaryota</taxon>
        <taxon>Metazoa</taxon>
        <taxon>Chordata</taxon>
        <taxon>Craniata</taxon>
        <taxon>Vertebrata</taxon>
        <taxon>Euteleostomi</taxon>
        <taxon>Archelosauria</taxon>
        <taxon>Archosauria</taxon>
        <taxon>Dinosauria</taxon>
        <taxon>Saurischia</taxon>
        <taxon>Theropoda</taxon>
        <taxon>Coelurosauria</taxon>
        <taxon>Aves</taxon>
        <taxon>Neognathae</taxon>
        <taxon>Neoaves</taxon>
        <taxon>Telluraves</taxon>
        <taxon>Australaves</taxon>
        <taxon>Passeriformes</taxon>
        <taxon>Passeroidea</taxon>
        <taxon>Estrildidae</taxon>
        <taxon>Estrildinae</taxon>
        <taxon>Taeniopygia</taxon>
    </lineage>
</organism>
<dbReference type="GeneTree" id="ENSGT00730000111168"/>
<feature type="coiled-coil region" evidence="1">
    <location>
        <begin position="474"/>
        <end position="501"/>
    </location>
</feature>
<gene>
    <name evidence="3" type="primary">SCLT1</name>
</gene>
<evidence type="ECO:0000313" key="3">
    <source>
        <dbReference type="Ensembl" id="ENSTGUP00000002181.2"/>
    </source>
</evidence>
<sequence length="649" mass="75908">MALGHCEASEVLRITAEQEHALGGDGTSGSRMMDQSLSALITEYGKHVQEMKEQLQLYQAQMGEMKLKLEDVTKENERLHAELKECLEKQLEALPADEGTVRTLQEELRLAKQEKDQAVERWQTLSQEHDRLQQQYQERLTETHVLIAERKKQNDQRTSIQQLTRQLHMTNQQFLQTVTEQDVELEQLRKQLRQAKIDGQAANAKLEEMMALKEKLQSQLERKEEDRMSAQERETASDKRLQQMQSNIKQLEIRLCVTVQDAERLRTEKVALEEQIRELHTKCASLESETYDAVAKVQDCIQLLEEANLQKSQALFGEKQKEEEIKKLQDEMSQLAENTAARIRKEVDTAKKQCNMQVSRLTEEVSALQMECGEKQSQIERAIREKRAVEEELDKIYREHEPDSRKLEQLHQKYLLAEAAKDDLQRSLQMTQKKLKQLEMNSEEEKSRWQEVICKLQSTLDSEREKSSFVSEQRLKLQQENELLQNEMEGLRKLAVEAQKKAKVKISTMEHELAVKEHGYEARLREMEDTSHKSTTELRRLLVAQQKATNRWKEETKNLTETTEARINKLKSELRQQKLRSQELISQLEIANEKVTEDETLMMEYREYIDRLQRRLSQAEQRAATASQQLSLITTQNKKATSLKDLENI</sequence>
<reference evidence="3" key="3">
    <citation type="submission" date="2025-09" db="UniProtKB">
        <authorList>
            <consortium name="Ensembl"/>
        </authorList>
    </citation>
    <scope>IDENTIFICATION</scope>
</reference>